<dbReference type="PANTHER" id="PTHR21666:SF289">
    <property type="entry name" value="L-ALA--D-GLU ENDOPEPTIDASE"/>
    <property type="match status" value="1"/>
</dbReference>
<organism evidence="3 4">
    <name type="scientific">Hydrogenibacillus schlegelii</name>
    <name type="common">Bacillus schlegelii</name>
    <dbReference type="NCBI Taxonomy" id="1484"/>
    <lineage>
        <taxon>Bacteria</taxon>
        <taxon>Bacillati</taxon>
        <taxon>Bacillota</taxon>
        <taxon>Bacilli</taxon>
        <taxon>Bacillales</taxon>
        <taxon>Bacillales Family X. Incertae Sedis</taxon>
        <taxon>Hydrogenibacillus</taxon>
    </lineage>
</organism>
<proteinExistence type="predicted"/>
<keyword evidence="1" id="KW-0732">Signal</keyword>
<dbReference type="InterPro" id="IPR050570">
    <property type="entry name" value="Cell_wall_metabolism_enzyme"/>
</dbReference>
<evidence type="ECO:0000313" key="4">
    <source>
        <dbReference type="Proteomes" id="UP000244180"/>
    </source>
</evidence>
<comment type="caution">
    <text evidence="3">The sequence shown here is derived from an EMBL/GenBank/DDBJ whole genome shotgun (WGS) entry which is preliminary data.</text>
</comment>
<protein>
    <submittedName>
        <fullName evidence="3">Cell wall endopeptidase, family M23/M37</fullName>
    </submittedName>
</protein>
<reference evidence="3 4" key="1">
    <citation type="submission" date="2017-08" db="EMBL/GenBank/DDBJ databases">
        <title>Burning lignite coal seam in the remote Altai Mountains harbors a hydrogen-driven thermophilic microbial community.</title>
        <authorList>
            <person name="Kadnikov V.V."/>
            <person name="Mardanov A.V."/>
            <person name="Ivasenko D."/>
            <person name="Beletsky A.V."/>
            <person name="Karnachuk O.V."/>
            <person name="Ravin N.V."/>
        </authorList>
    </citation>
    <scope>NUCLEOTIDE SEQUENCE [LARGE SCALE GENOMIC DNA]</scope>
    <source>
        <strain evidence="3">AL33</strain>
    </source>
</reference>
<dbReference type="Proteomes" id="UP000244180">
    <property type="component" value="Unassembled WGS sequence"/>
</dbReference>
<accession>A0A2T5GDP2</accession>
<dbReference type="Pfam" id="PF01551">
    <property type="entry name" value="Peptidase_M23"/>
    <property type="match status" value="1"/>
</dbReference>
<dbReference type="EMBL" id="PEBV01000005">
    <property type="protein sequence ID" value="PTQ54300.1"/>
    <property type="molecule type" value="Genomic_DNA"/>
</dbReference>
<dbReference type="SUPFAM" id="SSF51261">
    <property type="entry name" value="Duplicated hybrid motif"/>
    <property type="match status" value="1"/>
</dbReference>
<sequence>MPAPRYGAIITKRVKEAKIAERGDRVRPHRLGPAIFAAFVAATLVPAFGAAAENPAGERGEAAYAERMALYRSVAALTDVPWTRLAAVDQFARSLQKKRSDGPIAFRFPPPLWAGPTNPDPEDTDPRTIALFGGLGRDGDGDGFADQRSPLDVLLVLAERLRDAGNDWPQAVAELYPSDKDRMILKAFEALYAAFGRLDLFDTAFVVDRRRPYSYTNTWGQPRGFGGRRFHEGADIFAPYGTPVRSATYGVVEVAGWNVYGGWRVGIRDLNNIYYYYAHLSGFAPGVRPGKIVRPGEVIGYVGSSGYGPPGTQGKFPPHLHFGMYKYDGRREWAFDPTPHLRRFERLEREKARPRERTGP</sequence>
<feature type="domain" description="M23ase beta-sheet core" evidence="2">
    <location>
        <begin position="229"/>
        <end position="327"/>
    </location>
</feature>
<evidence type="ECO:0000313" key="3">
    <source>
        <dbReference type="EMBL" id="PTQ54300.1"/>
    </source>
</evidence>
<dbReference type="GO" id="GO:0004222">
    <property type="term" value="F:metalloendopeptidase activity"/>
    <property type="evidence" value="ECO:0007669"/>
    <property type="project" value="TreeGrafter"/>
</dbReference>
<evidence type="ECO:0000256" key="1">
    <source>
        <dbReference type="ARBA" id="ARBA00022729"/>
    </source>
</evidence>
<dbReference type="CDD" id="cd12797">
    <property type="entry name" value="M23_peptidase"/>
    <property type="match status" value="1"/>
</dbReference>
<dbReference type="PANTHER" id="PTHR21666">
    <property type="entry name" value="PEPTIDASE-RELATED"/>
    <property type="match status" value="1"/>
</dbReference>
<dbReference type="InterPro" id="IPR011055">
    <property type="entry name" value="Dup_hybrid_motif"/>
</dbReference>
<name>A0A2T5GDP2_HYDSH</name>
<evidence type="ECO:0000259" key="2">
    <source>
        <dbReference type="Pfam" id="PF01551"/>
    </source>
</evidence>
<gene>
    <name evidence="3" type="ORF">HSCHL_0579</name>
</gene>
<dbReference type="AlphaFoldDB" id="A0A2T5GDP2"/>
<dbReference type="Gene3D" id="2.70.70.10">
    <property type="entry name" value="Glucose Permease (Domain IIA)"/>
    <property type="match status" value="1"/>
</dbReference>
<dbReference type="InterPro" id="IPR016047">
    <property type="entry name" value="M23ase_b-sheet_dom"/>
</dbReference>